<name>A0A9R0IZK4_SPIOL</name>
<dbReference type="AlphaFoldDB" id="A0A9R0IZK4"/>
<dbReference type="InterPro" id="IPR008998">
    <property type="entry name" value="Agglutinin"/>
</dbReference>
<dbReference type="SUPFAM" id="SSF50382">
    <property type="entry name" value="Agglutinin"/>
    <property type="match status" value="2"/>
</dbReference>
<dbReference type="SMART" id="SM00791">
    <property type="entry name" value="Agglutinin"/>
    <property type="match status" value="1"/>
</dbReference>
<dbReference type="KEGG" id="soe:110797774"/>
<dbReference type="Proteomes" id="UP000813463">
    <property type="component" value="Chromosome 6"/>
</dbReference>
<feature type="domain" description="Agglutinin" evidence="1">
    <location>
        <begin position="149"/>
        <end position="289"/>
    </location>
</feature>
<evidence type="ECO:0000313" key="2">
    <source>
        <dbReference type="Proteomes" id="UP000813463"/>
    </source>
</evidence>
<keyword evidence="2" id="KW-1185">Reference proteome</keyword>
<dbReference type="SUPFAM" id="SSF56973">
    <property type="entry name" value="Aerolisin/ETX pore-forming domain"/>
    <property type="match status" value="1"/>
</dbReference>
<dbReference type="CDD" id="cd20216">
    <property type="entry name" value="PFM_HFR-2-like"/>
    <property type="match status" value="1"/>
</dbReference>
<protein>
    <recommendedName>
        <fullName evidence="1">Agglutinin domain-containing protein</fullName>
    </recommendedName>
</protein>
<dbReference type="InterPro" id="IPR053237">
    <property type="entry name" value="Natterin_C"/>
</dbReference>
<dbReference type="InterPro" id="IPR036242">
    <property type="entry name" value="Agglutinin_dom_sf"/>
</dbReference>
<sequence length="463" mass="52577">MGSLPLVAAFQTRNGRRGYFWCRGNGILWNDGRNVLNPNTRFEIERSSSNNSLVHIRSTFNNKYLVSENGLFVDARAEKPEENTSVQLCTLFRPELDQTQNAYRLRHLHSGMYATCFVTQRVELHTLANGNMLGPNTLLMDVIDWGSLVVLPDIIVFKGDNGKYLGPAKLRNHPSHMPPFGLEFSKDDLGDGDIRQEIEYESDGSFKIKTLSNEVYGYWSTSPGINDPIYIGPLANSQSFTPLQVASNAISLRIGPPTNGTFCRRSPENNYLYRNVRSLMREANLQVEEPVISREVFNVRFRFNDARIYDEIPVVLRTAPSTNATQEEHFNTVTFRHSETRESSWRALITLELGVTMSFSSRIPFIGRFGFEVSANFQGEYEWGETHTEIVEHEQDYSFPVPPMTHVTATLLATRGKSDIPFDYTVRDLRTDGTVHIHDVYGGVYTGVNNFNFHSHAESRPLV</sequence>
<accession>A0A9R0IZK4</accession>
<dbReference type="Gene3D" id="2.80.10.50">
    <property type="match status" value="2"/>
</dbReference>
<organism evidence="2 3">
    <name type="scientific">Spinacia oleracea</name>
    <name type="common">Spinach</name>
    <dbReference type="NCBI Taxonomy" id="3562"/>
    <lineage>
        <taxon>Eukaryota</taxon>
        <taxon>Viridiplantae</taxon>
        <taxon>Streptophyta</taxon>
        <taxon>Embryophyta</taxon>
        <taxon>Tracheophyta</taxon>
        <taxon>Spermatophyta</taxon>
        <taxon>Magnoliopsida</taxon>
        <taxon>eudicotyledons</taxon>
        <taxon>Gunneridae</taxon>
        <taxon>Pentapetalae</taxon>
        <taxon>Caryophyllales</taxon>
        <taxon>Chenopodiaceae</taxon>
        <taxon>Chenopodioideae</taxon>
        <taxon>Anserineae</taxon>
        <taxon>Spinacia</taxon>
    </lineage>
</organism>
<evidence type="ECO:0000313" key="3">
    <source>
        <dbReference type="RefSeq" id="XP_021858582.2"/>
    </source>
</evidence>
<dbReference type="GeneID" id="110797774"/>
<reference evidence="2" key="1">
    <citation type="journal article" date="2021" name="Nat. Commun.">
        <title>Genomic analyses provide insights into spinach domestication and the genetic basis of agronomic traits.</title>
        <authorList>
            <person name="Cai X."/>
            <person name="Sun X."/>
            <person name="Xu C."/>
            <person name="Sun H."/>
            <person name="Wang X."/>
            <person name="Ge C."/>
            <person name="Zhang Z."/>
            <person name="Wang Q."/>
            <person name="Fei Z."/>
            <person name="Jiao C."/>
            <person name="Wang Q."/>
        </authorList>
    </citation>
    <scope>NUCLEOTIDE SEQUENCE [LARGE SCALE GENOMIC DNA]</scope>
    <source>
        <strain evidence="2">cv. Varoflay</strain>
    </source>
</reference>
<dbReference type="RefSeq" id="XP_021858582.2">
    <property type="nucleotide sequence ID" value="XM_022002890.2"/>
</dbReference>
<dbReference type="PANTHER" id="PTHR39244">
    <property type="entry name" value="NATTERIN-4"/>
    <property type="match status" value="1"/>
</dbReference>
<evidence type="ECO:0000259" key="1">
    <source>
        <dbReference type="SMART" id="SM00791"/>
    </source>
</evidence>
<proteinExistence type="predicted"/>
<gene>
    <name evidence="3" type="primary">LOC110797774</name>
</gene>
<dbReference type="PANTHER" id="PTHR39244:SF5">
    <property type="entry name" value="NATTERIN-3-LIKE"/>
    <property type="match status" value="1"/>
</dbReference>
<dbReference type="Pfam" id="PF07468">
    <property type="entry name" value="Agglutinin"/>
    <property type="match status" value="1"/>
</dbReference>
<reference evidence="3" key="2">
    <citation type="submission" date="2025-08" db="UniProtKB">
        <authorList>
            <consortium name="RefSeq"/>
        </authorList>
    </citation>
    <scope>IDENTIFICATION</scope>
    <source>
        <tissue evidence="3">Leaf</tissue>
    </source>
</reference>
<dbReference type="Gene3D" id="2.170.15.10">
    <property type="entry name" value="Proaerolysin, chain A, domain 3"/>
    <property type="match status" value="1"/>
</dbReference>